<dbReference type="SUPFAM" id="SSF56425">
    <property type="entry name" value="Succinate dehydrogenase/fumarate reductase flavoprotein, catalytic domain"/>
    <property type="match status" value="1"/>
</dbReference>
<dbReference type="PANTHER" id="PTHR11632">
    <property type="entry name" value="SUCCINATE DEHYDROGENASE 2 FLAVOPROTEIN SUBUNIT"/>
    <property type="match status" value="1"/>
</dbReference>
<evidence type="ECO:0000313" key="7">
    <source>
        <dbReference type="Proteomes" id="UP001596201"/>
    </source>
</evidence>
<sequence length="608" mass="66400">MDEIDRRDGGTSRGADYETVDLGVLVIGAGAAGARTAIELVDRGVDAAEMLVVGKRSHGDAHTTWARGGVNGALGTHDPEDDWTIHAADTLKEGHFLNDPAKVEAVTRRMPDLLQELDDWGMAYSRTPDGEIDQRYFGAQSFRRTAFAGDHTGESMLDTLVAQAQARSIPYRENVFVTRLVTDTGEDGDRVLGAVGVDLDTGEFVVFDADVVVLAAGGYTSLYERHSSRDDENTGDGPALAYQAGARILDTEFVQFHPTGMVGARYGEEWDGRLVTEAVRGEGGRLYNSDGERFMERYSPDQMELDARDVVARAIAREIAEGRGTEHGGVYLDISHREREFIRERLPRMYERFADLGVDMAEEPVEVAPTAHYGMGGVRVDDDGQTDVDGLYAIGETMGGVHGANRLGGNSLAETLAFGQLTGEAIAERLAGAADRDRPADARDARVLRDRAERHLTDLGRLADGDGTYDPETLFDDLRALLWEHAGILRDEQSLTAGLDRLAVLRERASDLAVGGPTSRSFEFALNLGFALDVAETILRGALRRTESRGAHARTDYPEQDSDLRRNIVVRRDSVGGMQLDTLRIGEPSEAVQDALDAGYELDYHQLE</sequence>
<feature type="active site" description="Proton acceptor" evidence="3">
    <location>
        <position position="308"/>
    </location>
</feature>
<evidence type="ECO:0000256" key="1">
    <source>
        <dbReference type="ARBA" id="ARBA00022630"/>
    </source>
</evidence>
<dbReference type="InterPro" id="IPR003953">
    <property type="entry name" value="FAD-dep_OxRdtase_2_FAD-bd"/>
</dbReference>
<keyword evidence="1" id="KW-0285">Flavoprotein</keyword>
<keyword evidence="2" id="KW-0560">Oxidoreductase</keyword>
<dbReference type="InterPro" id="IPR030664">
    <property type="entry name" value="SdhA/FrdA/AprA"/>
</dbReference>
<reference evidence="6 7" key="1">
    <citation type="journal article" date="2019" name="Int. J. Syst. Evol. Microbiol.">
        <title>The Global Catalogue of Microorganisms (GCM) 10K type strain sequencing project: providing services to taxonomists for standard genome sequencing and annotation.</title>
        <authorList>
            <consortium name="The Broad Institute Genomics Platform"/>
            <consortium name="The Broad Institute Genome Sequencing Center for Infectious Disease"/>
            <person name="Wu L."/>
            <person name="Ma J."/>
        </authorList>
    </citation>
    <scope>NUCLEOTIDE SEQUENCE [LARGE SCALE GENOMIC DNA]</scope>
    <source>
        <strain evidence="6 7">CGMCC 1.12237</strain>
    </source>
</reference>
<evidence type="ECO:0000259" key="5">
    <source>
        <dbReference type="Pfam" id="PF02910"/>
    </source>
</evidence>
<dbReference type="RefSeq" id="WP_227228133.1">
    <property type="nucleotide sequence ID" value="NZ_JAJCVJ010000001.1"/>
</dbReference>
<dbReference type="PRINTS" id="PR00368">
    <property type="entry name" value="FADPNR"/>
</dbReference>
<dbReference type="AlphaFoldDB" id="A0ABD5R907"/>
<proteinExistence type="predicted"/>
<dbReference type="Pfam" id="PF02910">
    <property type="entry name" value="Succ_DH_flav_C"/>
    <property type="match status" value="1"/>
</dbReference>
<dbReference type="InterPro" id="IPR036188">
    <property type="entry name" value="FAD/NAD-bd_sf"/>
</dbReference>
<dbReference type="PIRSF" id="PIRSF000171">
    <property type="entry name" value="SDHA_APRA_LASPO"/>
    <property type="match status" value="1"/>
</dbReference>
<feature type="domain" description="FAD-dependent oxidoreductase 2 FAD-binding" evidence="4">
    <location>
        <begin position="24"/>
        <end position="412"/>
    </location>
</feature>
<dbReference type="EMBL" id="JBHSKX010000001">
    <property type="protein sequence ID" value="MFC5366524.1"/>
    <property type="molecule type" value="Genomic_DNA"/>
</dbReference>
<accession>A0ABD5R907</accession>
<dbReference type="InterPro" id="IPR015939">
    <property type="entry name" value="Fum_Rdtase/Succ_DH_flav-like_C"/>
</dbReference>
<dbReference type="FunFam" id="3.90.700.10:FF:000002">
    <property type="entry name" value="L-aspartate oxidase"/>
    <property type="match status" value="1"/>
</dbReference>
<protein>
    <submittedName>
        <fullName evidence="6">L-aspartate oxidase</fullName>
    </submittedName>
</protein>
<dbReference type="SUPFAM" id="SSF46977">
    <property type="entry name" value="Succinate dehydrogenase/fumarate reductase flavoprotein C-terminal domain"/>
    <property type="match status" value="1"/>
</dbReference>
<comment type="caution">
    <text evidence="6">The sequence shown here is derived from an EMBL/GenBank/DDBJ whole genome shotgun (WGS) entry which is preliminary data.</text>
</comment>
<dbReference type="SUPFAM" id="SSF51905">
    <property type="entry name" value="FAD/NAD(P)-binding domain"/>
    <property type="match status" value="1"/>
</dbReference>
<organism evidence="6 7">
    <name type="scientific">Salinirubrum litoreum</name>
    <dbReference type="NCBI Taxonomy" id="1126234"/>
    <lineage>
        <taxon>Archaea</taxon>
        <taxon>Methanobacteriati</taxon>
        <taxon>Methanobacteriota</taxon>
        <taxon>Stenosarchaea group</taxon>
        <taxon>Halobacteria</taxon>
        <taxon>Halobacteriales</taxon>
        <taxon>Haloferacaceae</taxon>
        <taxon>Salinirubrum</taxon>
    </lineage>
</organism>
<dbReference type="Gene3D" id="3.90.700.10">
    <property type="entry name" value="Succinate dehydrogenase/fumarate reductase flavoprotein, catalytic domain"/>
    <property type="match status" value="1"/>
</dbReference>
<dbReference type="InterPro" id="IPR027477">
    <property type="entry name" value="Succ_DH/fumarate_Rdtase_cat_sf"/>
</dbReference>
<evidence type="ECO:0000259" key="4">
    <source>
        <dbReference type="Pfam" id="PF00890"/>
    </source>
</evidence>
<evidence type="ECO:0000256" key="2">
    <source>
        <dbReference type="ARBA" id="ARBA00023002"/>
    </source>
</evidence>
<dbReference type="InterPro" id="IPR037099">
    <property type="entry name" value="Fum_R/Succ_DH_flav-like_C_sf"/>
</dbReference>
<dbReference type="PANTHER" id="PTHR11632:SF51">
    <property type="entry name" value="SUCCINATE DEHYDROGENASE [UBIQUINONE] FLAVOPROTEIN SUBUNIT, MITOCHONDRIAL"/>
    <property type="match status" value="1"/>
</dbReference>
<dbReference type="GO" id="GO:0044281">
    <property type="term" value="P:small molecule metabolic process"/>
    <property type="evidence" value="ECO:0007669"/>
    <property type="project" value="UniProtKB-ARBA"/>
</dbReference>
<evidence type="ECO:0000313" key="6">
    <source>
        <dbReference type="EMBL" id="MFC5366524.1"/>
    </source>
</evidence>
<dbReference type="GO" id="GO:0016491">
    <property type="term" value="F:oxidoreductase activity"/>
    <property type="evidence" value="ECO:0007669"/>
    <property type="project" value="UniProtKB-KW"/>
</dbReference>
<dbReference type="Pfam" id="PF00890">
    <property type="entry name" value="FAD_binding_2"/>
    <property type="match status" value="1"/>
</dbReference>
<feature type="domain" description="Fumarate reductase/succinate dehydrogenase flavoprotein-like C-terminal" evidence="5">
    <location>
        <begin position="477"/>
        <end position="562"/>
    </location>
</feature>
<keyword evidence="7" id="KW-1185">Reference proteome</keyword>
<gene>
    <name evidence="6" type="ORF">ACFPJ5_06195</name>
</gene>
<dbReference type="Gene3D" id="3.50.50.60">
    <property type="entry name" value="FAD/NAD(P)-binding domain"/>
    <property type="match status" value="1"/>
</dbReference>
<evidence type="ECO:0000256" key="3">
    <source>
        <dbReference type="PIRSR" id="PIRSR000171-1"/>
    </source>
</evidence>
<dbReference type="Gene3D" id="1.20.58.100">
    <property type="entry name" value="Fumarate reductase/succinate dehydrogenase flavoprotein-like, C-terminal domain"/>
    <property type="match status" value="1"/>
</dbReference>
<dbReference type="Proteomes" id="UP001596201">
    <property type="component" value="Unassembled WGS sequence"/>
</dbReference>
<name>A0ABD5R907_9EURY</name>